<dbReference type="GO" id="GO:0006937">
    <property type="term" value="P:regulation of muscle contraction"/>
    <property type="evidence" value="ECO:0007669"/>
    <property type="project" value="TreeGrafter"/>
</dbReference>
<evidence type="ECO:0000313" key="8">
    <source>
        <dbReference type="EMBL" id="VDM76584.1"/>
    </source>
</evidence>
<feature type="transmembrane region" description="Helical" evidence="7">
    <location>
        <begin position="341"/>
        <end position="368"/>
    </location>
</feature>
<dbReference type="InterPro" id="IPR010291">
    <property type="entry name" value="Ion_channel_UNC-93"/>
</dbReference>
<evidence type="ECO:0000256" key="4">
    <source>
        <dbReference type="ARBA" id="ARBA00022989"/>
    </source>
</evidence>
<gene>
    <name evidence="8" type="ORF">SVUK_LOCUS11582</name>
</gene>
<feature type="transmembrane region" description="Helical" evidence="7">
    <location>
        <begin position="407"/>
        <end position="433"/>
    </location>
</feature>
<proteinExistence type="inferred from homology"/>
<evidence type="ECO:0000256" key="3">
    <source>
        <dbReference type="ARBA" id="ARBA00022692"/>
    </source>
</evidence>
<dbReference type="GO" id="GO:0043266">
    <property type="term" value="P:regulation of potassium ion transport"/>
    <property type="evidence" value="ECO:0007669"/>
    <property type="project" value="TreeGrafter"/>
</dbReference>
<dbReference type="GO" id="GO:0055120">
    <property type="term" value="C:striated muscle dense body"/>
    <property type="evidence" value="ECO:0007669"/>
    <property type="project" value="TreeGrafter"/>
</dbReference>
<feature type="region of interest" description="Disordered" evidence="6">
    <location>
        <begin position="1"/>
        <end position="31"/>
    </location>
</feature>
<dbReference type="PANTHER" id="PTHR19444">
    <property type="entry name" value="UNC-93 RELATED"/>
    <property type="match status" value="1"/>
</dbReference>
<dbReference type="GO" id="GO:0015459">
    <property type="term" value="F:potassium channel regulator activity"/>
    <property type="evidence" value="ECO:0007669"/>
    <property type="project" value="TreeGrafter"/>
</dbReference>
<evidence type="ECO:0000256" key="7">
    <source>
        <dbReference type="SAM" id="Phobius"/>
    </source>
</evidence>
<name>A0A3P7JEL3_STRVU</name>
<dbReference type="AlphaFoldDB" id="A0A3P7JEL3"/>
<feature type="region of interest" description="Disordered" evidence="6">
    <location>
        <begin position="49"/>
        <end position="68"/>
    </location>
</feature>
<feature type="transmembrane region" description="Helical" evidence="7">
    <location>
        <begin position="297"/>
        <end position="320"/>
    </location>
</feature>
<evidence type="ECO:0000256" key="5">
    <source>
        <dbReference type="ARBA" id="ARBA00023136"/>
    </source>
</evidence>
<dbReference type="SUPFAM" id="SSF103473">
    <property type="entry name" value="MFS general substrate transporter"/>
    <property type="match status" value="1"/>
</dbReference>
<accession>A0A3P7JEL3</accession>
<dbReference type="OrthoDB" id="47330at2759"/>
<feature type="non-terminal residue" evidence="8">
    <location>
        <position position="512"/>
    </location>
</feature>
<dbReference type="PANTHER" id="PTHR19444:SF13">
    <property type="entry name" value="PROTEIN UNC-93 HOMOLOG A"/>
    <property type="match status" value="1"/>
</dbReference>
<dbReference type="InterPro" id="IPR051951">
    <property type="entry name" value="UNC-93_regulatory"/>
</dbReference>
<dbReference type="Pfam" id="PF05978">
    <property type="entry name" value="UNC-93"/>
    <property type="match status" value="1"/>
</dbReference>
<organism evidence="8 9">
    <name type="scientific">Strongylus vulgaris</name>
    <name type="common">Blood worm</name>
    <dbReference type="NCBI Taxonomy" id="40348"/>
    <lineage>
        <taxon>Eukaryota</taxon>
        <taxon>Metazoa</taxon>
        <taxon>Ecdysozoa</taxon>
        <taxon>Nematoda</taxon>
        <taxon>Chromadorea</taxon>
        <taxon>Rhabditida</taxon>
        <taxon>Rhabditina</taxon>
        <taxon>Rhabditomorpha</taxon>
        <taxon>Strongyloidea</taxon>
        <taxon>Strongylidae</taxon>
        <taxon>Strongylus</taxon>
    </lineage>
</organism>
<keyword evidence="4 7" id="KW-1133">Transmembrane helix</keyword>
<comment type="subcellular location">
    <subcellularLocation>
        <location evidence="1">Membrane</location>
        <topology evidence="1">Multi-pass membrane protein</topology>
    </subcellularLocation>
</comment>
<feature type="transmembrane region" description="Helical" evidence="7">
    <location>
        <begin position="210"/>
        <end position="228"/>
    </location>
</feature>
<evidence type="ECO:0000313" key="9">
    <source>
        <dbReference type="Proteomes" id="UP000270094"/>
    </source>
</evidence>
<dbReference type="EMBL" id="UYYB01097277">
    <property type="protein sequence ID" value="VDM76584.1"/>
    <property type="molecule type" value="Genomic_DNA"/>
</dbReference>
<dbReference type="GO" id="GO:0005886">
    <property type="term" value="C:plasma membrane"/>
    <property type="evidence" value="ECO:0007669"/>
    <property type="project" value="TreeGrafter"/>
</dbReference>
<reference evidence="8 9" key="1">
    <citation type="submission" date="2018-11" db="EMBL/GenBank/DDBJ databases">
        <authorList>
            <consortium name="Pathogen Informatics"/>
        </authorList>
    </citation>
    <scope>NUCLEOTIDE SEQUENCE [LARGE SCALE GENOMIC DNA]</scope>
</reference>
<feature type="transmembrane region" description="Helical" evidence="7">
    <location>
        <begin position="273"/>
        <end position="291"/>
    </location>
</feature>
<feature type="transmembrane region" description="Helical" evidence="7">
    <location>
        <begin position="248"/>
        <end position="266"/>
    </location>
</feature>
<keyword evidence="3 7" id="KW-0812">Transmembrane</keyword>
<keyword evidence="9" id="KW-1185">Reference proteome</keyword>
<sequence length="512" mass="57437">MTDSNAWDMLAERSDKRKSTSPSTSRKDDVLKLDEAGLQALGLDKEEIAEEAERHRAHRKSRSKSPALQSLRKVSLSVLQKIGAISRKKDEPFPVFRTPDIIEVPLDLLCKRPREFFQEPVPFSFRDLGKLTRIPEYDPYCPVHGSRRRFARRNLMTMQHLMTSVDREDAPEDISYLYNQDFLAKIIRKKKREMLSGNEKIKVNKIMHKIQANLLIISLAFLFLFSAFNGLSNLQTTVNHELGADSLAVLYVSMAISSLFVPSYMINRLGCKLTLTTAMSIFVFYMAVNIRPSYPSLIPASILTGVAGSCLWGAKCVYITEMGIRYAHLNFESQNTVIVRFFGYFFMIVHSGQVFGNLISSFIMTAAIKTPVPLDEVYRTCGHAFPSNLSELTQIAAQNLERPHQRVYLSVCLTYLACAIVAVMIVSMFLNALHKDVVNRSKAPHFDANVLKQTFMNFKNPKILLLVPLTVFNGVEQAVVAGIFTKAFVACGLGVSQIGFVCTAFGVSDAIC</sequence>
<evidence type="ECO:0000256" key="6">
    <source>
        <dbReference type="SAM" id="MobiDB-lite"/>
    </source>
</evidence>
<dbReference type="InterPro" id="IPR036259">
    <property type="entry name" value="MFS_trans_sf"/>
</dbReference>
<keyword evidence="5 7" id="KW-0472">Membrane</keyword>
<evidence type="ECO:0000256" key="2">
    <source>
        <dbReference type="ARBA" id="ARBA00009172"/>
    </source>
</evidence>
<protein>
    <submittedName>
        <fullName evidence="8">Uncharacterized protein</fullName>
    </submittedName>
</protein>
<dbReference type="Proteomes" id="UP000270094">
    <property type="component" value="Unassembled WGS sequence"/>
</dbReference>
<evidence type="ECO:0000256" key="1">
    <source>
        <dbReference type="ARBA" id="ARBA00004141"/>
    </source>
</evidence>
<comment type="similarity">
    <text evidence="2">Belongs to the unc-93 family.</text>
</comment>